<evidence type="ECO:0000313" key="4">
    <source>
        <dbReference type="EMBL" id="SOY78068.1"/>
    </source>
</evidence>
<dbReference type="GO" id="GO:0006310">
    <property type="term" value="P:DNA recombination"/>
    <property type="evidence" value="ECO:0007669"/>
    <property type="project" value="UniProtKB-KW"/>
</dbReference>
<evidence type="ECO:0000313" key="9">
    <source>
        <dbReference type="Proteomes" id="UP000257016"/>
    </source>
</evidence>
<dbReference type="PROSITE" id="PS51898">
    <property type="entry name" value="TYR_RECOMBINASE"/>
    <property type="match status" value="1"/>
</dbReference>
<feature type="domain" description="Tyr recombinase" evidence="2">
    <location>
        <begin position="1"/>
        <end position="88"/>
    </location>
</feature>
<protein>
    <submittedName>
        <fullName evidence="4">Integrase</fullName>
    </submittedName>
</protein>
<dbReference type="Pfam" id="PF00589">
    <property type="entry name" value="Phage_integrase"/>
    <property type="match status" value="1"/>
</dbReference>
<dbReference type="SUPFAM" id="SSF56349">
    <property type="entry name" value="DNA breaking-rejoining enzymes"/>
    <property type="match status" value="1"/>
</dbReference>
<sequence length="99" mass="10712">MPESSVTFTGIRTNGSSLYTSLRRRLDAAGVQTNGKRGPHAFRHARAISLLRGGVPPKLIEDVLGHRSSSSVLPYLKLAVDELRDVSLEISELLTDGAQ</sequence>
<dbReference type="InterPro" id="IPR002104">
    <property type="entry name" value="Integrase_catalytic"/>
</dbReference>
<dbReference type="Proteomes" id="UP000256297">
    <property type="component" value="Plasmid CBM2589_p"/>
</dbReference>
<dbReference type="AlphaFoldDB" id="A0A375F829"/>
<keyword evidence="6" id="KW-0614">Plasmid</keyword>
<dbReference type="Proteomes" id="UP000257139">
    <property type="component" value="Plasmid CBM2594_p"/>
</dbReference>
<dbReference type="EMBL" id="OFSN01000060">
    <property type="protein sequence ID" value="SOY78068.1"/>
    <property type="molecule type" value="Genomic_DNA"/>
</dbReference>
<dbReference type="Gene3D" id="1.10.443.10">
    <property type="entry name" value="Intergrase catalytic core"/>
    <property type="match status" value="1"/>
</dbReference>
<geneLocation type="plasmid" evidence="7">
    <name>cbm2636p</name>
</geneLocation>
<dbReference type="GO" id="GO:0003677">
    <property type="term" value="F:DNA binding"/>
    <property type="evidence" value="ECO:0007669"/>
    <property type="project" value="InterPro"/>
</dbReference>
<accession>A0A375F829</accession>
<evidence type="ECO:0000313" key="8">
    <source>
        <dbReference type="Proteomes" id="UP000256297"/>
    </source>
</evidence>
<dbReference type="Proteomes" id="UP000257016">
    <property type="component" value="Unassembled WGS sequence"/>
</dbReference>
<dbReference type="InterPro" id="IPR011010">
    <property type="entry name" value="DNA_brk_join_enz"/>
</dbReference>
<geneLocation type="plasmid" evidence="9">
    <name>cbm2586_p</name>
</geneLocation>
<evidence type="ECO:0000313" key="10">
    <source>
        <dbReference type="Proteomes" id="UP000257139"/>
    </source>
</evidence>
<geneLocation type="plasmid" evidence="6">
    <name>CBM2636p</name>
</geneLocation>
<evidence type="ECO:0000313" key="3">
    <source>
        <dbReference type="EMBL" id="SOY76963.1"/>
    </source>
</evidence>
<reference evidence="7 8" key="1">
    <citation type="submission" date="2018-01" db="EMBL/GenBank/DDBJ databases">
        <authorList>
            <person name="Clerissi C."/>
        </authorList>
    </citation>
    <scope>NUCLEOTIDE SEQUENCE [LARGE SCALE GENOMIC DNA]</scope>
    <source>
        <strain evidence="4">Cupriavidus taiwanensis LMG 19430</strain>
        <strain evidence="3">Cupriavidus taiwanensis STM 3521</strain>
        <strain evidence="5">Cupriavidus taiwanensis STM 6021</strain>
        <strain evidence="6">Cupriavidus taiwanensis SWF 66322</strain>
        <plasmid evidence="9">cbm2586_p</plasmid>
        <plasmid evidence="8">cbm2589_p</plasmid>
        <plasmid evidence="10">cbm2594_p</plasmid>
        <plasmid evidence="7">cbm2636p</plasmid>
        <plasmid evidence="6">CBM2636p</plasmid>
    </source>
</reference>
<geneLocation type="plasmid" evidence="8">
    <name>cbm2589_p</name>
</geneLocation>
<dbReference type="GO" id="GO:0015074">
    <property type="term" value="P:DNA integration"/>
    <property type="evidence" value="ECO:0007669"/>
    <property type="project" value="InterPro"/>
</dbReference>
<evidence type="ECO:0000256" key="1">
    <source>
        <dbReference type="ARBA" id="ARBA00023172"/>
    </source>
</evidence>
<evidence type="ECO:0000313" key="7">
    <source>
        <dbReference type="Proteomes" id="UP000254259"/>
    </source>
</evidence>
<gene>
    <name evidence="4" type="ORF">CBM2586_P390010</name>
    <name evidence="3" type="ORF">CBM2589_P380009</name>
    <name evidence="5" type="ORF">CBM2594_P310009</name>
    <name evidence="6" type="ORF">CBM2636_P20411</name>
</gene>
<organism evidence="4 9">
    <name type="scientific">Cupriavidus taiwanensis</name>
    <dbReference type="NCBI Taxonomy" id="164546"/>
    <lineage>
        <taxon>Bacteria</taxon>
        <taxon>Pseudomonadati</taxon>
        <taxon>Pseudomonadota</taxon>
        <taxon>Betaproteobacteria</taxon>
        <taxon>Burkholderiales</taxon>
        <taxon>Burkholderiaceae</taxon>
        <taxon>Cupriavidus</taxon>
    </lineage>
</organism>
<evidence type="ECO:0000313" key="6">
    <source>
        <dbReference type="EMBL" id="SPD69724.1"/>
    </source>
</evidence>
<dbReference type="InterPro" id="IPR013762">
    <property type="entry name" value="Integrase-like_cat_sf"/>
</dbReference>
<dbReference type="EMBL" id="OFSP01000071">
    <property type="protein sequence ID" value="SOY76963.1"/>
    <property type="molecule type" value="Genomic_DNA"/>
</dbReference>
<geneLocation type="plasmid" evidence="10">
    <name>cbm2594_p</name>
</geneLocation>
<dbReference type="EMBL" id="OGUU01000038">
    <property type="protein sequence ID" value="SPC25390.1"/>
    <property type="molecule type" value="Genomic_DNA"/>
</dbReference>
<dbReference type="RefSeq" id="WP_012354820.1">
    <property type="nucleotide sequence ID" value="NZ_CBCRZP010000061.1"/>
</dbReference>
<dbReference type="GeneID" id="29763603"/>
<evidence type="ECO:0000313" key="5">
    <source>
        <dbReference type="EMBL" id="SPC25390.1"/>
    </source>
</evidence>
<proteinExistence type="predicted"/>
<name>A0A375F829_9BURK</name>
<dbReference type="EMBL" id="LT984815">
    <property type="protein sequence ID" value="SPD69724.1"/>
    <property type="molecule type" value="Genomic_DNA"/>
</dbReference>
<evidence type="ECO:0000259" key="2">
    <source>
        <dbReference type="PROSITE" id="PS51898"/>
    </source>
</evidence>
<dbReference type="Proteomes" id="UP000254259">
    <property type="component" value="Plasmid CBM2636p"/>
</dbReference>
<keyword evidence="1" id="KW-0233">DNA recombination</keyword>